<proteinExistence type="predicted"/>
<sequence length="490" mass="55095">MPNLNAIGKKLCSSALGRFGSARHFEENCIELKETLVKLARLGRYNDISSIMKEFDDRLKYHNLTEDQVVFLLGLMPISLDSALNTLMPGSEDVATMLARNLVDYSCFSGEETTYSDVVTGFLKQGYTSQACHLMSAYMAADIDNATTVMEQVMGVIYHAIDEGDDDVIVWAREHEHLIKQAFLNDHKKSHMRTGIDLYEKGLEDLGATVMRSDPYISDLDLLEREELIGVSPRPSACTPSDQRAYILYMLAKEELSPEWSDIRLDINKLGSHSDEKLSSCIDYLNRNSRVAVRSSVDRVCAALIKNAKCPNDFSDIKLIINGARADLSSKIIAEAVSEASKSILTYDDKSRATPYVLDFDKMFNSYSSVDYGDNASVFAEKINAVIPELGVMAIARYLDQFMHFPINQDLITSHINSLIKDMSLTTLTVYFKYDDHYPLDPKIVSERIANEWSTADLKTRDELLSKTPRHIALICKPMKVQILENEIGI</sequence>
<dbReference type="AlphaFoldDB" id="A0A8I1EGF5"/>
<gene>
    <name evidence="1" type="ORF">JEU22_14795</name>
</gene>
<dbReference type="RefSeq" id="WP_198747583.1">
    <property type="nucleotide sequence ID" value="NZ_JAEHTE010000015.1"/>
</dbReference>
<accession>A0A8I1EGF5</accession>
<name>A0A8I1EGF5_PSEPU</name>
<comment type="caution">
    <text evidence="1">The sequence shown here is derived from an EMBL/GenBank/DDBJ whole genome shotgun (WGS) entry which is preliminary data.</text>
</comment>
<evidence type="ECO:0000313" key="2">
    <source>
        <dbReference type="Proteomes" id="UP000637061"/>
    </source>
</evidence>
<organism evidence="1 2">
    <name type="scientific">Pseudomonas putida</name>
    <name type="common">Arthrobacter siderocapsulatus</name>
    <dbReference type="NCBI Taxonomy" id="303"/>
    <lineage>
        <taxon>Bacteria</taxon>
        <taxon>Pseudomonadati</taxon>
        <taxon>Pseudomonadota</taxon>
        <taxon>Gammaproteobacteria</taxon>
        <taxon>Pseudomonadales</taxon>
        <taxon>Pseudomonadaceae</taxon>
        <taxon>Pseudomonas</taxon>
    </lineage>
</organism>
<dbReference type="EMBL" id="JAEHTE010000015">
    <property type="protein sequence ID" value="MBI6885181.1"/>
    <property type="molecule type" value="Genomic_DNA"/>
</dbReference>
<dbReference type="Proteomes" id="UP000637061">
    <property type="component" value="Unassembled WGS sequence"/>
</dbReference>
<protein>
    <submittedName>
        <fullName evidence="1">Uncharacterized protein</fullName>
    </submittedName>
</protein>
<reference evidence="1" key="1">
    <citation type="submission" date="2020-12" db="EMBL/GenBank/DDBJ databases">
        <title>Enhanced detection system for hospital associated transmission using whole genome sequencing surveillance.</title>
        <authorList>
            <person name="Harrison L.H."/>
            <person name="Van Tyne D."/>
            <person name="Marsh J.W."/>
            <person name="Griffith M.P."/>
            <person name="Snyder D.J."/>
            <person name="Cooper V.S."/>
            <person name="Mustapha M."/>
        </authorList>
    </citation>
    <scope>NUCLEOTIDE SEQUENCE</scope>
    <source>
        <strain evidence="1">PSB00042</strain>
    </source>
</reference>
<evidence type="ECO:0000313" key="1">
    <source>
        <dbReference type="EMBL" id="MBI6885181.1"/>
    </source>
</evidence>